<feature type="chain" id="PRO_5008001213" evidence="1">
    <location>
        <begin position="23"/>
        <end position="172"/>
    </location>
</feature>
<dbReference type="EMBL" id="CP011390">
    <property type="protein sequence ID" value="ANE51000.1"/>
    <property type="molecule type" value="Genomic_DNA"/>
</dbReference>
<feature type="signal peptide" evidence="1">
    <location>
        <begin position="1"/>
        <end position="22"/>
    </location>
</feature>
<dbReference type="RefSeq" id="WP_066404550.1">
    <property type="nucleotide sequence ID" value="NZ_CP011390.1"/>
</dbReference>
<evidence type="ECO:0000313" key="2">
    <source>
        <dbReference type="EMBL" id="ANE51000.1"/>
    </source>
</evidence>
<evidence type="ECO:0000256" key="1">
    <source>
        <dbReference type="SAM" id="SignalP"/>
    </source>
</evidence>
<dbReference type="PROSITE" id="PS51257">
    <property type="entry name" value="PROKAR_LIPOPROTEIN"/>
    <property type="match status" value="1"/>
</dbReference>
<dbReference type="Proteomes" id="UP000077177">
    <property type="component" value="Chromosome"/>
</dbReference>
<accession>A0A172TVD5</accession>
<name>A0A172TVD5_9BACT</name>
<evidence type="ECO:0000313" key="3">
    <source>
        <dbReference type="Proteomes" id="UP000077177"/>
    </source>
</evidence>
<dbReference type="KEGG" id="fla:SY85_11295"/>
<reference evidence="3" key="1">
    <citation type="submission" date="2015-01" db="EMBL/GenBank/DDBJ databases">
        <title>Flavisolibacter sp./LCS9/ whole genome sequencing.</title>
        <authorList>
            <person name="Kim M.K."/>
            <person name="Srinivasan S."/>
            <person name="Lee J.-J."/>
        </authorList>
    </citation>
    <scope>NUCLEOTIDE SEQUENCE [LARGE SCALE GENOMIC DNA]</scope>
    <source>
        <strain evidence="3">LCS9</strain>
    </source>
</reference>
<protein>
    <submittedName>
        <fullName evidence="2">Uncharacterized protein</fullName>
    </submittedName>
</protein>
<keyword evidence="3" id="KW-1185">Reference proteome</keyword>
<reference evidence="2 3" key="2">
    <citation type="journal article" date="2016" name="Int. J. Syst. Evol. Microbiol.">
        <title>Flavisolibacter tropicus sp. nov., isolated from tropical soil.</title>
        <authorList>
            <person name="Lee J.J."/>
            <person name="Kang M.S."/>
            <person name="Kim G.S."/>
            <person name="Lee C.S."/>
            <person name="Lim S."/>
            <person name="Lee J."/>
            <person name="Roh S.H."/>
            <person name="Kang H."/>
            <person name="Ha J.M."/>
            <person name="Bae S."/>
            <person name="Jung H.Y."/>
            <person name="Kim M.K."/>
        </authorList>
    </citation>
    <scope>NUCLEOTIDE SEQUENCE [LARGE SCALE GENOMIC DNA]</scope>
    <source>
        <strain evidence="2 3">LCS9</strain>
    </source>
</reference>
<dbReference type="AlphaFoldDB" id="A0A172TVD5"/>
<sequence length="172" mass="18773">MKNRIVLSALTLLAAVSLVSCGEDKKAPATETTVTATATETPASSKTVASSGVHPTEQKLYDFSSVYIDKIEAAIAEPDDDKAIARLNAINTEMKVQAEALKPEFQSWMGSLTKEEEKALGERIMQQPATAKAFQMMGDAKLVRRLEKNPKFRAAFEKANSGPTEVWQPNEK</sequence>
<dbReference type="STRING" id="1492898.SY85_11295"/>
<proteinExistence type="predicted"/>
<keyword evidence="1" id="KW-0732">Signal</keyword>
<gene>
    <name evidence="2" type="ORF">SY85_11295</name>
</gene>
<organism evidence="2 3">
    <name type="scientific">Flavisolibacter tropicus</name>
    <dbReference type="NCBI Taxonomy" id="1492898"/>
    <lineage>
        <taxon>Bacteria</taxon>
        <taxon>Pseudomonadati</taxon>
        <taxon>Bacteroidota</taxon>
        <taxon>Chitinophagia</taxon>
        <taxon>Chitinophagales</taxon>
        <taxon>Chitinophagaceae</taxon>
        <taxon>Flavisolibacter</taxon>
    </lineage>
</organism>